<organism evidence="1 2">
    <name type="scientific">Ameca splendens</name>
    <dbReference type="NCBI Taxonomy" id="208324"/>
    <lineage>
        <taxon>Eukaryota</taxon>
        <taxon>Metazoa</taxon>
        <taxon>Chordata</taxon>
        <taxon>Craniata</taxon>
        <taxon>Vertebrata</taxon>
        <taxon>Euteleostomi</taxon>
        <taxon>Actinopterygii</taxon>
        <taxon>Neopterygii</taxon>
        <taxon>Teleostei</taxon>
        <taxon>Neoteleostei</taxon>
        <taxon>Acanthomorphata</taxon>
        <taxon>Ovalentaria</taxon>
        <taxon>Atherinomorphae</taxon>
        <taxon>Cyprinodontiformes</taxon>
        <taxon>Goodeidae</taxon>
        <taxon>Ameca</taxon>
    </lineage>
</organism>
<gene>
    <name evidence="1" type="ORF">AMECASPLE_018979</name>
</gene>
<comment type="caution">
    <text evidence="1">The sequence shown here is derived from an EMBL/GenBank/DDBJ whole genome shotgun (WGS) entry which is preliminary data.</text>
</comment>
<reference evidence="1 2" key="1">
    <citation type="submission" date="2021-06" db="EMBL/GenBank/DDBJ databases">
        <authorList>
            <person name="Palmer J.M."/>
        </authorList>
    </citation>
    <scope>NUCLEOTIDE SEQUENCE [LARGE SCALE GENOMIC DNA]</scope>
    <source>
        <strain evidence="1 2">AS_MEX2019</strain>
        <tissue evidence="1">Muscle</tissue>
    </source>
</reference>
<evidence type="ECO:0000313" key="1">
    <source>
        <dbReference type="EMBL" id="MEQ2315123.1"/>
    </source>
</evidence>
<keyword evidence="2" id="KW-1185">Reference proteome</keyword>
<proteinExistence type="predicted"/>
<accession>A0ABV1ACG5</accession>
<evidence type="ECO:0000313" key="2">
    <source>
        <dbReference type="Proteomes" id="UP001469553"/>
    </source>
</evidence>
<name>A0ABV1ACG5_9TELE</name>
<dbReference type="EMBL" id="JAHRIP010086142">
    <property type="protein sequence ID" value="MEQ2315123.1"/>
    <property type="molecule type" value="Genomic_DNA"/>
</dbReference>
<protein>
    <submittedName>
        <fullName evidence="1">Uncharacterized protein</fullName>
    </submittedName>
</protein>
<sequence length="108" mass="12414">MQTAPNFMEWVTMTEQLNLSLRSPSTMQSVECINAFTKIAWIKVLWREEYGVGLFFRSSTRPLSSSKRNSMLQFTKTCRTTRYSQLCGSSLRMSPSCANRIGPKDMDK</sequence>
<dbReference type="Proteomes" id="UP001469553">
    <property type="component" value="Unassembled WGS sequence"/>
</dbReference>